<accession>T1KV88</accession>
<protein>
    <submittedName>
        <fullName evidence="1">Uncharacterized protein</fullName>
    </submittedName>
</protein>
<dbReference type="HOGENOM" id="CLU_1416846_0_0_1"/>
<dbReference type="AlphaFoldDB" id="T1KV88"/>
<keyword evidence="2" id="KW-1185">Reference proteome</keyword>
<name>T1KV88_TETUR</name>
<dbReference type="Proteomes" id="UP000015104">
    <property type="component" value="Unassembled WGS sequence"/>
</dbReference>
<evidence type="ECO:0000313" key="1">
    <source>
        <dbReference type="EnsemblMetazoa" id="tetur22g02850.1"/>
    </source>
</evidence>
<organism evidence="1 2">
    <name type="scientific">Tetranychus urticae</name>
    <name type="common">Two-spotted spider mite</name>
    <dbReference type="NCBI Taxonomy" id="32264"/>
    <lineage>
        <taxon>Eukaryota</taxon>
        <taxon>Metazoa</taxon>
        <taxon>Ecdysozoa</taxon>
        <taxon>Arthropoda</taxon>
        <taxon>Chelicerata</taxon>
        <taxon>Arachnida</taxon>
        <taxon>Acari</taxon>
        <taxon>Acariformes</taxon>
        <taxon>Trombidiformes</taxon>
        <taxon>Prostigmata</taxon>
        <taxon>Eleutherengona</taxon>
        <taxon>Raphignathae</taxon>
        <taxon>Tetranychoidea</taxon>
        <taxon>Tetranychidae</taxon>
        <taxon>Tetranychus</taxon>
    </lineage>
</organism>
<dbReference type="EMBL" id="CAEY01000590">
    <property type="status" value="NOT_ANNOTATED_CDS"/>
    <property type="molecule type" value="Genomic_DNA"/>
</dbReference>
<proteinExistence type="predicted"/>
<evidence type="ECO:0000313" key="2">
    <source>
        <dbReference type="Proteomes" id="UP000015104"/>
    </source>
</evidence>
<sequence>MLNFDTDTNCLDPKKVCNLKAVPDMELTIKQMFNDDVLSNDIYGIANSTNVQGEEVEKLYLLADSEKIKNDSLVTAQLGKEAVLPLIAAALAFADILSAAASAFADIRRANSFCVDLVKHQDKLSLVTKGVKGGSCEANVIVKPGEYREIIVDLKLIAGGDGYENVNFSVSEEIVVIVTIAEIAKDVPIVIE</sequence>
<reference evidence="2" key="1">
    <citation type="submission" date="2011-08" db="EMBL/GenBank/DDBJ databases">
        <authorList>
            <person name="Rombauts S."/>
        </authorList>
    </citation>
    <scope>NUCLEOTIDE SEQUENCE</scope>
    <source>
        <strain evidence="2">London</strain>
    </source>
</reference>
<reference evidence="1" key="2">
    <citation type="submission" date="2015-06" db="UniProtKB">
        <authorList>
            <consortium name="EnsemblMetazoa"/>
        </authorList>
    </citation>
    <scope>IDENTIFICATION</scope>
</reference>
<dbReference type="EnsemblMetazoa" id="tetur22g02850.1">
    <property type="protein sequence ID" value="tetur22g02850.1"/>
    <property type="gene ID" value="tetur22g02850"/>
</dbReference>